<protein>
    <recommendedName>
        <fullName evidence="4">Outer membrane protein beta-barrel domain-containing protein</fullName>
    </recommendedName>
</protein>
<gene>
    <name evidence="2" type="ORF">DB891_10640</name>
</gene>
<dbReference type="EMBL" id="QCZH01000011">
    <property type="protein sequence ID" value="PWA08679.1"/>
    <property type="molecule type" value="Genomic_DNA"/>
</dbReference>
<feature type="chain" id="PRO_5015569176" description="Outer membrane protein beta-barrel domain-containing protein" evidence="1">
    <location>
        <begin position="22"/>
        <end position="286"/>
    </location>
</feature>
<dbReference type="OrthoDB" id="8887208at2"/>
<keyword evidence="1" id="KW-0732">Signal</keyword>
<feature type="signal peptide" evidence="1">
    <location>
        <begin position="1"/>
        <end position="21"/>
    </location>
</feature>
<proteinExistence type="predicted"/>
<dbReference type="AlphaFoldDB" id="A0A2U1JUP5"/>
<comment type="caution">
    <text evidence="2">The sequence shown here is derived from an EMBL/GenBank/DDBJ whole genome shotgun (WGS) entry which is preliminary data.</text>
</comment>
<dbReference type="RefSeq" id="WP_116763347.1">
    <property type="nucleotide sequence ID" value="NZ_QCZH01000011.1"/>
</dbReference>
<accession>A0A2U1JUP5</accession>
<sequence>MKTNFLYVSFLVLFLSINTFAQENIPTTERYTAHNKGKFFGHMGGNRTYYTTSDLHFEGEGYNFTVENAQSHDLPKGWNIDYITPGKLTTSQTNWKVGYFFHDKFNVSIGIDHMKYVMTQNQTAMINGTINLPLTEAGSQFNGTYNNEPIDLTDGKFLKFEHTNGLNYVFTEAAYYTDISSIFGITNTDIFQLNFTQGLGMGLLVPRTDATVLQKPRHDEFHISGYGFSADAGLNFTFFKHFYILTELKGGYINMTDVRTTYTDDHAQHHFWHGGTIVSFGGIFRL</sequence>
<organism evidence="2 3">
    <name type="scientific">Flavobacterium laiguense</name>
    <dbReference type="NCBI Taxonomy" id="2169409"/>
    <lineage>
        <taxon>Bacteria</taxon>
        <taxon>Pseudomonadati</taxon>
        <taxon>Bacteroidota</taxon>
        <taxon>Flavobacteriia</taxon>
        <taxon>Flavobacteriales</taxon>
        <taxon>Flavobacteriaceae</taxon>
        <taxon>Flavobacterium</taxon>
    </lineage>
</organism>
<evidence type="ECO:0000256" key="1">
    <source>
        <dbReference type="SAM" id="SignalP"/>
    </source>
</evidence>
<evidence type="ECO:0000313" key="3">
    <source>
        <dbReference type="Proteomes" id="UP000245618"/>
    </source>
</evidence>
<reference evidence="2 3" key="1">
    <citation type="submission" date="2018-04" db="EMBL/GenBank/DDBJ databases">
        <title>Flavobacterium sp. nov., isolated from glacier ice.</title>
        <authorList>
            <person name="Liu Q."/>
            <person name="Xin Y.-H."/>
        </authorList>
    </citation>
    <scope>NUCLEOTIDE SEQUENCE [LARGE SCALE GENOMIC DNA]</scope>
    <source>
        <strain evidence="2 3">LB2P30</strain>
    </source>
</reference>
<evidence type="ECO:0008006" key="4">
    <source>
        <dbReference type="Google" id="ProtNLM"/>
    </source>
</evidence>
<keyword evidence="3" id="KW-1185">Reference proteome</keyword>
<evidence type="ECO:0000313" key="2">
    <source>
        <dbReference type="EMBL" id="PWA08679.1"/>
    </source>
</evidence>
<dbReference type="Proteomes" id="UP000245618">
    <property type="component" value="Unassembled WGS sequence"/>
</dbReference>
<name>A0A2U1JUP5_9FLAO</name>